<protein>
    <recommendedName>
        <fullName evidence="4">PiggyBac transposable element-derived protein domain-containing protein</fullName>
    </recommendedName>
</protein>
<sequence length="158" mass="18133">IEPPEVHDQCDEDSADEDNGGLVDNLTGQQLRAPAESVLISGERIGGDNELEEKKEKSAHREDTRQTRFKIYQDKIPNTHVNYETKYGKPVLQMTDFPQELKALPFDLYFDNLFTGILVLSHLKELEYGGTGTIRQNRIPKDCPMQNLETLKKTKWRT</sequence>
<dbReference type="Proteomes" id="UP001148838">
    <property type="component" value="Unassembled WGS sequence"/>
</dbReference>
<feature type="compositionally biased region" description="Acidic residues" evidence="1">
    <location>
        <begin position="10"/>
        <end position="19"/>
    </location>
</feature>
<evidence type="ECO:0000256" key="1">
    <source>
        <dbReference type="SAM" id="MobiDB-lite"/>
    </source>
</evidence>
<evidence type="ECO:0000313" key="3">
    <source>
        <dbReference type="Proteomes" id="UP001148838"/>
    </source>
</evidence>
<comment type="caution">
    <text evidence="2">The sequence shown here is derived from an EMBL/GenBank/DDBJ whole genome shotgun (WGS) entry which is preliminary data.</text>
</comment>
<keyword evidence="3" id="KW-1185">Reference proteome</keyword>
<dbReference type="InterPro" id="IPR052638">
    <property type="entry name" value="PiggyBac_TE-derived"/>
</dbReference>
<reference evidence="2 3" key="1">
    <citation type="journal article" date="2022" name="Allergy">
        <title>Genome assembly and annotation of Periplaneta americana reveal a comprehensive cockroach allergen profile.</title>
        <authorList>
            <person name="Wang L."/>
            <person name="Xiong Q."/>
            <person name="Saelim N."/>
            <person name="Wang L."/>
            <person name="Nong W."/>
            <person name="Wan A.T."/>
            <person name="Shi M."/>
            <person name="Liu X."/>
            <person name="Cao Q."/>
            <person name="Hui J.H.L."/>
            <person name="Sookrung N."/>
            <person name="Leung T.F."/>
            <person name="Tungtrongchitr A."/>
            <person name="Tsui S.K.W."/>
        </authorList>
    </citation>
    <scope>NUCLEOTIDE SEQUENCE [LARGE SCALE GENOMIC DNA]</scope>
    <source>
        <strain evidence="2">PWHHKU_190912</strain>
    </source>
</reference>
<evidence type="ECO:0008006" key="4">
    <source>
        <dbReference type="Google" id="ProtNLM"/>
    </source>
</evidence>
<feature type="non-terminal residue" evidence="2">
    <location>
        <position position="1"/>
    </location>
</feature>
<gene>
    <name evidence="2" type="ORF">ANN_01465</name>
</gene>
<evidence type="ECO:0000313" key="2">
    <source>
        <dbReference type="EMBL" id="KAJ4450058.1"/>
    </source>
</evidence>
<proteinExistence type="predicted"/>
<dbReference type="EMBL" id="JAJSOF020000003">
    <property type="protein sequence ID" value="KAJ4450058.1"/>
    <property type="molecule type" value="Genomic_DNA"/>
</dbReference>
<name>A0ABQ8TTM5_PERAM</name>
<feature type="region of interest" description="Disordered" evidence="1">
    <location>
        <begin position="1"/>
        <end position="28"/>
    </location>
</feature>
<feature type="compositionally biased region" description="Basic and acidic residues" evidence="1">
    <location>
        <begin position="52"/>
        <end position="65"/>
    </location>
</feature>
<dbReference type="PANTHER" id="PTHR47055:SF3">
    <property type="entry name" value="PHORBOL-ESTER_DAG-TYPE DOMAIN-CONTAINING PROTEIN"/>
    <property type="match status" value="1"/>
</dbReference>
<feature type="region of interest" description="Disordered" evidence="1">
    <location>
        <begin position="42"/>
        <end position="65"/>
    </location>
</feature>
<dbReference type="PANTHER" id="PTHR47055">
    <property type="entry name" value="DDE_TNP_1_7 DOMAIN-CONTAINING PROTEIN"/>
    <property type="match status" value="1"/>
</dbReference>
<accession>A0ABQ8TTM5</accession>
<organism evidence="2 3">
    <name type="scientific">Periplaneta americana</name>
    <name type="common">American cockroach</name>
    <name type="synonym">Blatta americana</name>
    <dbReference type="NCBI Taxonomy" id="6978"/>
    <lineage>
        <taxon>Eukaryota</taxon>
        <taxon>Metazoa</taxon>
        <taxon>Ecdysozoa</taxon>
        <taxon>Arthropoda</taxon>
        <taxon>Hexapoda</taxon>
        <taxon>Insecta</taxon>
        <taxon>Pterygota</taxon>
        <taxon>Neoptera</taxon>
        <taxon>Polyneoptera</taxon>
        <taxon>Dictyoptera</taxon>
        <taxon>Blattodea</taxon>
        <taxon>Blattoidea</taxon>
        <taxon>Blattidae</taxon>
        <taxon>Blattinae</taxon>
        <taxon>Periplaneta</taxon>
    </lineage>
</organism>